<evidence type="ECO:0000313" key="3">
    <source>
        <dbReference type="Proteomes" id="UP001292094"/>
    </source>
</evidence>
<dbReference type="AlphaFoldDB" id="A0AAE1P057"/>
<name>A0AAE1P057_9EUCA</name>
<accession>A0AAE1P057</accession>
<sequence>MSKVIVKKKVEFNTNAEYTIHFTIVNTVTNSYPPPNSYPTSPHIHHLTHIPRHQISTTQLTHIPRHPSYPPLNPYPSSVLHGSTSRAHHSYHILALSVPCSVSQSALFFPVSSCVFLLPICSFYWLIGVEVT</sequence>
<gene>
    <name evidence="2" type="ORF">Pmani_029436</name>
</gene>
<reference evidence="2" key="1">
    <citation type="submission" date="2023-11" db="EMBL/GenBank/DDBJ databases">
        <title>Genome assemblies of two species of porcelain crab, Petrolisthes cinctipes and Petrolisthes manimaculis (Anomura: Porcellanidae).</title>
        <authorList>
            <person name="Angst P."/>
        </authorList>
    </citation>
    <scope>NUCLEOTIDE SEQUENCE</scope>
    <source>
        <strain evidence="2">PB745_02</strain>
        <tissue evidence="2">Gill</tissue>
    </source>
</reference>
<keyword evidence="1" id="KW-1133">Transmembrane helix</keyword>
<keyword evidence="3" id="KW-1185">Reference proteome</keyword>
<protein>
    <submittedName>
        <fullName evidence="2">Uncharacterized protein</fullName>
    </submittedName>
</protein>
<dbReference type="Proteomes" id="UP001292094">
    <property type="component" value="Unassembled WGS sequence"/>
</dbReference>
<dbReference type="EMBL" id="JAWZYT010003475">
    <property type="protein sequence ID" value="KAK4298195.1"/>
    <property type="molecule type" value="Genomic_DNA"/>
</dbReference>
<feature type="transmembrane region" description="Helical" evidence="1">
    <location>
        <begin position="106"/>
        <end position="127"/>
    </location>
</feature>
<comment type="caution">
    <text evidence="2">The sequence shown here is derived from an EMBL/GenBank/DDBJ whole genome shotgun (WGS) entry which is preliminary data.</text>
</comment>
<proteinExistence type="predicted"/>
<keyword evidence="1" id="KW-0812">Transmembrane</keyword>
<evidence type="ECO:0000256" key="1">
    <source>
        <dbReference type="SAM" id="Phobius"/>
    </source>
</evidence>
<evidence type="ECO:0000313" key="2">
    <source>
        <dbReference type="EMBL" id="KAK4298195.1"/>
    </source>
</evidence>
<organism evidence="2 3">
    <name type="scientific">Petrolisthes manimaculis</name>
    <dbReference type="NCBI Taxonomy" id="1843537"/>
    <lineage>
        <taxon>Eukaryota</taxon>
        <taxon>Metazoa</taxon>
        <taxon>Ecdysozoa</taxon>
        <taxon>Arthropoda</taxon>
        <taxon>Crustacea</taxon>
        <taxon>Multicrustacea</taxon>
        <taxon>Malacostraca</taxon>
        <taxon>Eumalacostraca</taxon>
        <taxon>Eucarida</taxon>
        <taxon>Decapoda</taxon>
        <taxon>Pleocyemata</taxon>
        <taxon>Anomura</taxon>
        <taxon>Galatheoidea</taxon>
        <taxon>Porcellanidae</taxon>
        <taxon>Petrolisthes</taxon>
    </lineage>
</organism>
<keyword evidence="1" id="KW-0472">Membrane</keyword>